<feature type="domain" description="Cadherin" evidence="14">
    <location>
        <begin position="299"/>
        <end position="400"/>
    </location>
</feature>
<dbReference type="InterPro" id="IPR020894">
    <property type="entry name" value="Cadherin_CS"/>
</dbReference>
<dbReference type="FunFam" id="2.60.40.60:FF:000024">
    <property type="entry name" value="FAT atypical cadherin 3"/>
    <property type="match status" value="1"/>
</dbReference>
<feature type="domain" description="Cadherin" evidence="14">
    <location>
        <begin position="612"/>
        <end position="727"/>
    </location>
</feature>
<dbReference type="PROSITE" id="PS50268">
    <property type="entry name" value="CADHERIN_2"/>
    <property type="match status" value="8"/>
</dbReference>
<keyword evidence="9" id="KW-0472">Membrane</keyword>
<evidence type="ECO:0000256" key="7">
    <source>
        <dbReference type="ARBA" id="ARBA00022889"/>
    </source>
</evidence>
<feature type="domain" description="Cadherin" evidence="14">
    <location>
        <begin position="1"/>
        <end position="33"/>
    </location>
</feature>
<evidence type="ECO:0000256" key="11">
    <source>
        <dbReference type="ARBA" id="ARBA00023180"/>
    </source>
</evidence>
<evidence type="ECO:0000256" key="3">
    <source>
        <dbReference type="ARBA" id="ARBA00022692"/>
    </source>
</evidence>
<dbReference type="GO" id="GO:0007156">
    <property type="term" value="P:homophilic cell adhesion via plasma membrane adhesion molecules"/>
    <property type="evidence" value="ECO:0007669"/>
    <property type="project" value="InterPro"/>
</dbReference>
<dbReference type="OrthoDB" id="6252479at2759"/>
<comment type="subcellular location">
    <subcellularLocation>
        <location evidence="1">Membrane</location>
        <topology evidence="1">Single-pass membrane protein</topology>
    </subcellularLocation>
</comment>
<evidence type="ECO:0000256" key="9">
    <source>
        <dbReference type="ARBA" id="ARBA00023136"/>
    </source>
</evidence>
<feature type="compositionally biased region" description="Polar residues" evidence="13">
    <location>
        <begin position="945"/>
        <end position="964"/>
    </location>
</feature>
<gene>
    <name evidence="15" type="ORF">ASIM_LOCUS16373</name>
</gene>
<feature type="domain" description="Cadherin" evidence="14">
    <location>
        <begin position="525"/>
        <end position="611"/>
    </location>
</feature>
<dbReference type="Pfam" id="PF00028">
    <property type="entry name" value="Cadherin"/>
    <property type="match status" value="5"/>
</dbReference>
<feature type="compositionally biased region" description="Polar residues" evidence="13">
    <location>
        <begin position="973"/>
        <end position="1003"/>
    </location>
</feature>
<feature type="compositionally biased region" description="Polar residues" evidence="13">
    <location>
        <begin position="1010"/>
        <end position="1020"/>
    </location>
</feature>
<dbReference type="SUPFAM" id="SSF49313">
    <property type="entry name" value="Cadherin-like"/>
    <property type="match status" value="7"/>
</dbReference>
<feature type="domain" description="Cadherin" evidence="14">
    <location>
        <begin position="47"/>
        <end position="149"/>
    </location>
</feature>
<evidence type="ECO:0000256" key="6">
    <source>
        <dbReference type="ARBA" id="ARBA00022837"/>
    </source>
</evidence>
<evidence type="ECO:0000256" key="2">
    <source>
        <dbReference type="ARBA" id="ARBA00022536"/>
    </source>
</evidence>
<dbReference type="InterPro" id="IPR002126">
    <property type="entry name" value="Cadherin-like_dom"/>
</dbReference>
<proteinExistence type="predicted"/>
<dbReference type="PANTHER" id="PTHR24026">
    <property type="entry name" value="FAT ATYPICAL CADHERIN-RELATED"/>
    <property type="match status" value="1"/>
</dbReference>
<feature type="region of interest" description="Disordered" evidence="13">
    <location>
        <begin position="932"/>
        <end position="1020"/>
    </location>
</feature>
<keyword evidence="4" id="KW-0732">Signal</keyword>
<keyword evidence="7" id="KW-0130">Cell adhesion</keyword>
<dbReference type="Gene3D" id="2.60.40.60">
    <property type="entry name" value="Cadherins"/>
    <property type="match status" value="7"/>
</dbReference>
<dbReference type="PRINTS" id="PR00205">
    <property type="entry name" value="CADHERIN"/>
</dbReference>
<keyword evidence="2" id="KW-0245">EGF-like domain</keyword>
<dbReference type="WBParaSite" id="ASIM_0001696601-mRNA-1">
    <property type="protein sequence ID" value="ASIM_0001696601-mRNA-1"/>
    <property type="gene ID" value="ASIM_0001696601"/>
</dbReference>
<dbReference type="CDD" id="cd11304">
    <property type="entry name" value="Cadherin_repeat"/>
    <property type="match status" value="7"/>
</dbReference>
<dbReference type="Proteomes" id="UP000267096">
    <property type="component" value="Unassembled WGS sequence"/>
</dbReference>
<evidence type="ECO:0000256" key="13">
    <source>
        <dbReference type="SAM" id="MobiDB-lite"/>
    </source>
</evidence>
<dbReference type="GO" id="GO:0005886">
    <property type="term" value="C:plasma membrane"/>
    <property type="evidence" value="ECO:0007669"/>
    <property type="project" value="InterPro"/>
</dbReference>
<feature type="domain" description="Cadherin" evidence="14">
    <location>
        <begin position="401"/>
        <end position="504"/>
    </location>
</feature>
<evidence type="ECO:0000313" key="15">
    <source>
        <dbReference type="EMBL" id="VDK57590.1"/>
    </source>
</evidence>
<keyword evidence="5" id="KW-0677">Repeat</keyword>
<sequence length="1081" mass="119029">LVVEAFDHGYPTRRDTADLFINIHDDNPSAPEFDQFRYDVTKVAPIPAGSVLVTLHADDPDPGLEGQIVYRFAPTDDSRAADRLSKFSINPKTGQLSTKVRLTSEDRTPLQFIVEAVDQSPTFPRKTETVVRINILSDSVEQISFLPLPKRVYVSSSKSPGSVVLKVSATQTISPPIFSAIESDSLGYFEMIGDELRVKSKLSDGNVNVTLRVDAGSAFAEHVLNVIIIADRDKYPVFPNLTYDVKGDLYASKEFVDLYRDKPTVFTVVRARNADYPHYYSDVGVALSVSNDDQGFSFPIKLYRLLLRENSPAGTILNTTVTVGNRAAYDDVKYGLIPANLFSIDDDGVIRALQPIDAEKLSRDSRGIIQMIVFAHSGKDEANATIQIKIEDVNEFAPKFDRLLYEFNAPENIEPGQTIGTVHAFDEDISEGNRLTYRITEGDERSMFVIMNNGSIFKSDAGRLDYETTKSFNLTVTAADRGGNSAETKVLVHVEDINDNEPKFVEPLMWNVSEGREHVGEKFVISVTDADADQNGEVVFSLIQGNQNNSFNLKSLPHNKAELSVINELDREKTPRYTLTIEARDHGTPALFSIATVVVNVIDENDSPPFFIQDEYEQNVPLDLPVGFPLLTVRAEDDDLKSKLSYSINLDPTGMFAVDNNTGAISFAVGVDKRKSGLYEIAVDVSDGIHSSTVIASIEIYESNNTAATHNNSQSVTHASLNDAPIPTNDTYEFFVNEGFVGAIGEVQFTDADNDEITLSIEPKSYRSLFAIDPKSGKLSVKKALNYSMEYERYTFLVLATDTGVPPLTAFANVIVTLIDTNDHAPVFNQNDYSVILPSDAVIPYPVPLRIIVRDGDHGENAKIRYSLKGKDAHCFAIDSERGSLTFNCDLANSAPKTNYTFKVVATDRNGEGKSTEAEVVVLIAYPTVASPSSTEDLSHVDKASTVSSLESPVTSEIQPSVDNRVTEEENLDSTLSSVLKPTQSLTTPNDIDSRTVKQSSSGIIPLPTPSSSKQSSNHAPTFPYPLYKSLMPEGRYGSGTVLSMKPAGIRAEDVDEVRHDSSFPRIEEHIHYAFNSLNYF</sequence>
<dbReference type="FunFam" id="2.60.40.60:FF:000104">
    <property type="entry name" value="cadherin-23 isoform X1"/>
    <property type="match status" value="1"/>
</dbReference>
<dbReference type="AlphaFoldDB" id="A0A0M3K7M5"/>
<dbReference type="SMART" id="SM00112">
    <property type="entry name" value="CA"/>
    <property type="match status" value="7"/>
</dbReference>
<reference evidence="17" key="1">
    <citation type="submission" date="2017-02" db="UniProtKB">
        <authorList>
            <consortium name="WormBaseParasite"/>
        </authorList>
    </citation>
    <scope>IDENTIFICATION</scope>
</reference>
<evidence type="ECO:0000256" key="1">
    <source>
        <dbReference type="ARBA" id="ARBA00004167"/>
    </source>
</evidence>
<organism evidence="17">
    <name type="scientific">Anisakis simplex</name>
    <name type="common">Herring worm</name>
    <dbReference type="NCBI Taxonomy" id="6269"/>
    <lineage>
        <taxon>Eukaryota</taxon>
        <taxon>Metazoa</taxon>
        <taxon>Ecdysozoa</taxon>
        <taxon>Nematoda</taxon>
        <taxon>Chromadorea</taxon>
        <taxon>Rhabditida</taxon>
        <taxon>Spirurina</taxon>
        <taxon>Ascaridomorpha</taxon>
        <taxon>Ascaridoidea</taxon>
        <taxon>Anisakidae</taxon>
        <taxon>Anisakis</taxon>
        <taxon>Anisakis simplex complex</taxon>
    </lineage>
</organism>
<feature type="domain" description="Cadherin" evidence="14">
    <location>
        <begin position="829"/>
        <end position="934"/>
    </location>
</feature>
<evidence type="ECO:0000313" key="16">
    <source>
        <dbReference type="Proteomes" id="UP000267096"/>
    </source>
</evidence>
<evidence type="ECO:0000256" key="12">
    <source>
        <dbReference type="PROSITE-ProRule" id="PRU00043"/>
    </source>
</evidence>
<dbReference type="InterPro" id="IPR015919">
    <property type="entry name" value="Cadherin-like_sf"/>
</dbReference>
<keyword evidence="6 12" id="KW-0106">Calcium</keyword>
<accession>A0A0M3K7M5</accession>
<evidence type="ECO:0000259" key="14">
    <source>
        <dbReference type="PROSITE" id="PS50268"/>
    </source>
</evidence>
<keyword evidence="8" id="KW-1133">Transmembrane helix</keyword>
<reference evidence="15 16" key="2">
    <citation type="submission" date="2018-11" db="EMBL/GenBank/DDBJ databases">
        <authorList>
            <consortium name="Pathogen Informatics"/>
        </authorList>
    </citation>
    <scope>NUCLEOTIDE SEQUENCE [LARGE SCALE GENOMIC DNA]</scope>
</reference>
<keyword evidence="11" id="KW-0325">Glycoprotein</keyword>
<evidence type="ECO:0000313" key="17">
    <source>
        <dbReference type="WBParaSite" id="ASIM_0001696601-mRNA-1"/>
    </source>
</evidence>
<evidence type="ECO:0000256" key="10">
    <source>
        <dbReference type="ARBA" id="ARBA00023157"/>
    </source>
</evidence>
<keyword evidence="10" id="KW-1015">Disulfide bond</keyword>
<keyword evidence="16" id="KW-1185">Reference proteome</keyword>
<feature type="domain" description="Cadherin" evidence="14">
    <location>
        <begin position="728"/>
        <end position="828"/>
    </location>
</feature>
<dbReference type="PROSITE" id="PS00232">
    <property type="entry name" value="CADHERIN_1"/>
    <property type="match status" value="1"/>
</dbReference>
<dbReference type="EMBL" id="UYRR01033031">
    <property type="protein sequence ID" value="VDK57590.1"/>
    <property type="molecule type" value="Genomic_DNA"/>
</dbReference>
<protein>
    <submittedName>
        <fullName evidence="17">Cadherin-89D</fullName>
    </submittedName>
</protein>
<keyword evidence="3" id="KW-0812">Transmembrane</keyword>
<evidence type="ECO:0000256" key="4">
    <source>
        <dbReference type="ARBA" id="ARBA00022729"/>
    </source>
</evidence>
<dbReference type="GO" id="GO:0005509">
    <property type="term" value="F:calcium ion binding"/>
    <property type="evidence" value="ECO:0007669"/>
    <property type="project" value="UniProtKB-UniRule"/>
</dbReference>
<dbReference type="PANTHER" id="PTHR24026:SF133">
    <property type="entry name" value="CADHERIN-RELATED FAMILY MEMBER 2"/>
    <property type="match status" value="1"/>
</dbReference>
<name>A0A0M3K7M5_ANISI</name>
<evidence type="ECO:0000256" key="8">
    <source>
        <dbReference type="ARBA" id="ARBA00022989"/>
    </source>
</evidence>
<evidence type="ECO:0000256" key="5">
    <source>
        <dbReference type="ARBA" id="ARBA00022737"/>
    </source>
</evidence>